<organism evidence="10 11">
    <name type="scientific">Metarhizium rileyi (strain RCEF 4871)</name>
    <name type="common">Nomuraea rileyi</name>
    <dbReference type="NCBI Taxonomy" id="1649241"/>
    <lineage>
        <taxon>Eukaryota</taxon>
        <taxon>Fungi</taxon>
        <taxon>Dikarya</taxon>
        <taxon>Ascomycota</taxon>
        <taxon>Pezizomycotina</taxon>
        <taxon>Sordariomycetes</taxon>
        <taxon>Hypocreomycetidae</taxon>
        <taxon>Hypocreales</taxon>
        <taxon>Clavicipitaceae</taxon>
        <taxon>Metarhizium</taxon>
    </lineage>
</organism>
<keyword evidence="7" id="KW-0813">Transport</keyword>
<feature type="domain" description="Peroxisome membrane anchor protein Pex14p N-terminal" evidence="9">
    <location>
        <begin position="42"/>
        <end position="84"/>
    </location>
</feature>
<accession>A0A5C6GFG5</accession>
<evidence type="ECO:0000256" key="1">
    <source>
        <dbReference type="ARBA" id="ARBA00005443"/>
    </source>
</evidence>
<comment type="function">
    <text evidence="7">Component of the PEX13-PEX14 docking complex, a translocon channel that specifically mediates the import of peroxisomal cargo proteins bound to PEX5 receptor. The PEX13-PEX14 docking complex forms a large import pore which can be opened to a diameter of about 9 nm. Mechanistically, PEX5 receptor along with cargo proteins associates with the PEX14 subunit of the PEX13-PEX14 docking complex in the cytosol, leading to the insertion of the receptor into the organelle membrane with the concomitant translocation of the cargo into the peroxisome matrix.</text>
</comment>
<comment type="similarity">
    <text evidence="1 7">Belongs to the peroxin-14 family.</text>
</comment>
<evidence type="ECO:0000256" key="7">
    <source>
        <dbReference type="RuleBase" id="RU367032"/>
    </source>
</evidence>
<feature type="compositionally biased region" description="Polar residues" evidence="8">
    <location>
        <begin position="20"/>
        <end position="36"/>
    </location>
</feature>
<evidence type="ECO:0000256" key="5">
    <source>
        <dbReference type="ARBA" id="ARBA00029691"/>
    </source>
</evidence>
<feature type="compositionally biased region" description="Low complexity" evidence="8">
    <location>
        <begin position="108"/>
        <end position="119"/>
    </location>
</feature>
<evidence type="ECO:0000256" key="8">
    <source>
        <dbReference type="SAM" id="MobiDB-lite"/>
    </source>
</evidence>
<name>A0A5C6GFG5_METRR</name>
<dbReference type="GO" id="GO:0016560">
    <property type="term" value="P:protein import into peroxisome matrix, docking"/>
    <property type="evidence" value="ECO:0007669"/>
    <property type="project" value="UniProtKB-UniRule"/>
</dbReference>
<dbReference type="Pfam" id="PF04695">
    <property type="entry name" value="Pex14_N"/>
    <property type="match status" value="1"/>
</dbReference>
<feature type="compositionally biased region" description="Polar residues" evidence="8">
    <location>
        <begin position="235"/>
        <end position="246"/>
    </location>
</feature>
<evidence type="ECO:0000313" key="10">
    <source>
        <dbReference type="EMBL" id="TWU75628.1"/>
    </source>
</evidence>
<dbReference type="InterPro" id="IPR006785">
    <property type="entry name" value="Pex14_N"/>
</dbReference>
<evidence type="ECO:0000259" key="9">
    <source>
        <dbReference type="Pfam" id="PF04695"/>
    </source>
</evidence>
<feature type="compositionally biased region" description="Acidic residues" evidence="8">
    <location>
        <begin position="216"/>
        <end position="227"/>
    </location>
</feature>
<dbReference type="InterPro" id="IPR025655">
    <property type="entry name" value="PEX14"/>
</dbReference>
<protein>
    <recommendedName>
        <fullName evidence="4 7">Peroxisomal membrane protein PEX14</fullName>
    </recommendedName>
    <alternativeName>
        <fullName evidence="5 7">Peroxin-14</fullName>
    </alternativeName>
</protein>
<feature type="compositionally biased region" description="Basic and acidic residues" evidence="8">
    <location>
        <begin position="51"/>
        <end position="66"/>
    </location>
</feature>
<feature type="compositionally biased region" description="Basic and acidic residues" evidence="8">
    <location>
        <begin position="248"/>
        <end position="260"/>
    </location>
</feature>
<sequence>MGDADENEKPIAAAVPAWQRDTSAKTTTESEQPPRQTSHHDDQQLQIARRFLGEDEVKSASPEKKAQFLKSKGISEADIEKLLRPSGQNSEASLQNEEPEAGNKQPESTTQSSTQLSATNDHPPIVTYPEFLVKPQRPPPLVTKNGILDTMYAFAGLSTILYATSKYLIAPMVDNLTDARTELHDVTSKRLGNLVAQLEKTVSVIPPNVSRSALSEENDGSDAEDPTEMFHRDVGTQTSLIDQNATPAHKEPEAASRRHADKLTSLKKTLSILKDQYRAQSEGFDHVKTLLDVFRDDLDGMTYAGHTEFVGGYDVYGSAKKNEPEDEIRKVRDNIRRVKGVLLSTRNFPASTR</sequence>
<proteinExistence type="inferred from homology"/>
<dbReference type="GO" id="GO:0005102">
    <property type="term" value="F:signaling receptor binding"/>
    <property type="evidence" value="ECO:0007669"/>
    <property type="project" value="TreeGrafter"/>
</dbReference>
<dbReference type="Gene3D" id="1.10.10.10">
    <property type="entry name" value="Winged helix-like DNA-binding domain superfamily/Winged helix DNA-binding domain"/>
    <property type="match status" value="1"/>
</dbReference>
<evidence type="ECO:0000256" key="3">
    <source>
        <dbReference type="ARBA" id="ARBA00023140"/>
    </source>
</evidence>
<evidence type="ECO:0000256" key="2">
    <source>
        <dbReference type="ARBA" id="ARBA00023010"/>
    </source>
</evidence>
<feature type="compositionally biased region" description="Polar residues" evidence="8">
    <location>
        <begin position="86"/>
        <end position="96"/>
    </location>
</feature>
<feature type="compositionally biased region" description="Basic and acidic residues" evidence="8">
    <location>
        <begin position="73"/>
        <end position="83"/>
    </location>
</feature>
<dbReference type="Proteomes" id="UP000317257">
    <property type="component" value="Unassembled WGS sequence"/>
</dbReference>
<dbReference type="PANTHER" id="PTHR23058">
    <property type="entry name" value="PEROXISOMAL MEMBRANE PROTEIN PEX14"/>
    <property type="match status" value="1"/>
</dbReference>
<feature type="region of interest" description="Disordered" evidence="8">
    <location>
        <begin position="208"/>
        <end position="260"/>
    </location>
</feature>
<evidence type="ECO:0000313" key="11">
    <source>
        <dbReference type="Proteomes" id="UP000317257"/>
    </source>
</evidence>
<dbReference type="PANTHER" id="PTHR23058:SF5">
    <property type="entry name" value="PEROXISOMAL MEMBRANE PROTEIN PEX14"/>
    <property type="match status" value="1"/>
</dbReference>
<evidence type="ECO:0000256" key="6">
    <source>
        <dbReference type="ARBA" id="ARBA00046271"/>
    </source>
</evidence>
<dbReference type="AlphaFoldDB" id="A0A5C6GFG5"/>
<keyword evidence="2" id="KW-0811">Translocation</keyword>
<keyword evidence="3 7" id="KW-0576">Peroxisome</keyword>
<evidence type="ECO:0000256" key="4">
    <source>
        <dbReference type="ARBA" id="ARBA00029502"/>
    </source>
</evidence>
<feature type="region of interest" description="Disordered" evidence="8">
    <location>
        <begin position="1"/>
        <end position="126"/>
    </location>
</feature>
<dbReference type="GO" id="GO:1990429">
    <property type="term" value="C:peroxisomal importomer complex"/>
    <property type="evidence" value="ECO:0007669"/>
    <property type="project" value="TreeGrafter"/>
</dbReference>
<gene>
    <name evidence="10" type="ORF">ED733_006957</name>
</gene>
<dbReference type="GO" id="GO:0005778">
    <property type="term" value="C:peroxisomal membrane"/>
    <property type="evidence" value="ECO:0007669"/>
    <property type="project" value="UniProtKB-SubCell"/>
</dbReference>
<reference evidence="11" key="1">
    <citation type="submission" date="2018-12" db="EMBL/GenBank/DDBJ databases">
        <title>The complete genome of Metarhizium rileyi, a key fungal pathogen of Lepidoptera.</title>
        <authorList>
            <person name="Binneck E."/>
            <person name="Lastra C.C.L."/>
            <person name="Sosa-Gomez D.R."/>
        </authorList>
    </citation>
    <scope>NUCLEOTIDE SEQUENCE [LARGE SCALE GENOMIC DNA]</scope>
    <source>
        <strain evidence="11">Cep018-CH2</strain>
    </source>
</reference>
<comment type="subcellular location">
    <subcellularLocation>
        <location evidence="6 7">Peroxisome membrane</location>
    </subcellularLocation>
</comment>
<dbReference type="InterPro" id="IPR036388">
    <property type="entry name" value="WH-like_DNA-bd_sf"/>
</dbReference>
<keyword evidence="7" id="KW-0653">Protein transport</keyword>
<dbReference type="EMBL" id="SBHS01000007">
    <property type="protein sequence ID" value="TWU75628.1"/>
    <property type="molecule type" value="Genomic_DNA"/>
</dbReference>
<keyword evidence="7" id="KW-0472">Membrane</keyword>
<comment type="caution">
    <text evidence="10">The sequence shown here is derived from an EMBL/GenBank/DDBJ whole genome shotgun (WGS) entry which is preliminary data.</text>
</comment>